<keyword evidence="2 5" id="KW-0812">Transmembrane</keyword>
<evidence type="ECO:0000256" key="5">
    <source>
        <dbReference type="SAM" id="Phobius"/>
    </source>
</evidence>
<dbReference type="OrthoDB" id="3358017at2759"/>
<keyword evidence="3 5" id="KW-1133">Transmembrane helix</keyword>
<protein>
    <recommendedName>
        <fullName evidence="8">RTA1 like protein</fullName>
    </recommendedName>
</protein>
<evidence type="ECO:0000256" key="4">
    <source>
        <dbReference type="ARBA" id="ARBA00023136"/>
    </source>
</evidence>
<dbReference type="GO" id="GO:0016020">
    <property type="term" value="C:membrane"/>
    <property type="evidence" value="ECO:0007669"/>
    <property type="project" value="UniProtKB-SubCell"/>
</dbReference>
<dbReference type="AlphaFoldDB" id="A0A4S8QVG0"/>
<dbReference type="Proteomes" id="UP000308671">
    <property type="component" value="Unassembled WGS sequence"/>
</dbReference>
<dbReference type="PANTHER" id="PTHR31465">
    <property type="entry name" value="PROTEIN RTA1-RELATED"/>
    <property type="match status" value="1"/>
</dbReference>
<accession>A0A4S8QVG0</accession>
<dbReference type="PANTHER" id="PTHR31465:SF28">
    <property type="entry name" value="DOMAIN PROTEIN, PUTATIVE-RELATED"/>
    <property type="match status" value="1"/>
</dbReference>
<feature type="transmembrane region" description="Helical" evidence="5">
    <location>
        <begin position="166"/>
        <end position="183"/>
    </location>
</feature>
<evidence type="ECO:0000256" key="3">
    <source>
        <dbReference type="ARBA" id="ARBA00022989"/>
    </source>
</evidence>
<feature type="transmembrane region" description="Helical" evidence="5">
    <location>
        <begin position="241"/>
        <end position="259"/>
    </location>
</feature>
<evidence type="ECO:0000256" key="1">
    <source>
        <dbReference type="ARBA" id="ARBA00004141"/>
    </source>
</evidence>
<feature type="transmembrane region" description="Helical" evidence="5">
    <location>
        <begin position="47"/>
        <end position="69"/>
    </location>
</feature>
<comment type="caution">
    <text evidence="6">The sequence shown here is derived from an EMBL/GenBank/DDBJ whole genome shotgun (WGS) entry which is preliminary data.</text>
</comment>
<reference evidence="6 7" key="1">
    <citation type="submission" date="2017-12" db="EMBL/GenBank/DDBJ databases">
        <title>Comparative genomics of Botrytis spp.</title>
        <authorList>
            <person name="Valero-Jimenez C.A."/>
            <person name="Tapia P."/>
            <person name="Veloso J."/>
            <person name="Silva-Moreno E."/>
            <person name="Staats M."/>
            <person name="Valdes J.H."/>
            <person name="Van Kan J.A.L."/>
        </authorList>
    </citation>
    <scope>NUCLEOTIDE SEQUENCE [LARGE SCALE GENOMIC DNA]</scope>
    <source>
        <strain evidence="6 7">MUCL435</strain>
    </source>
</reference>
<sequence>MFSRTHIHLIDASYYDYDPSKGAAIAFAILYTGSFIYTLFQYIWLKSWFWLFMVLAAAMESVGYIGRVVSVYDTTNRNAYIVQFVLIFLAPALMAASCYMAMGRVILHVTPSSFRNIKNLWVPPRWMTPIFVTCDIVAFLIQVFGATSATSKDPKVVQRGYNVMKVGLVIQLVCFGFFLVVSLRFHFISKKFESSWPDRQWKKLLMAINIASGLIFARSIYRMVEFTTGFDGYLSVHEWNFYVFEAALMLPVLVLFNLYHPAKFLTNVGWRQQREKSHLPLSGSSLQDLSSRK</sequence>
<dbReference type="Pfam" id="PF04479">
    <property type="entry name" value="RTA1"/>
    <property type="match status" value="1"/>
</dbReference>
<evidence type="ECO:0000313" key="6">
    <source>
        <dbReference type="EMBL" id="THV49293.1"/>
    </source>
</evidence>
<feature type="transmembrane region" description="Helical" evidence="5">
    <location>
        <begin position="81"/>
        <end position="106"/>
    </location>
</feature>
<keyword evidence="7" id="KW-1185">Reference proteome</keyword>
<evidence type="ECO:0000313" key="7">
    <source>
        <dbReference type="Proteomes" id="UP000308671"/>
    </source>
</evidence>
<keyword evidence="4 5" id="KW-0472">Membrane</keyword>
<comment type="subcellular location">
    <subcellularLocation>
        <location evidence="1">Membrane</location>
        <topology evidence="1">Multi-pass membrane protein</topology>
    </subcellularLocation>
</comment>
<feature type="transmembrane region" description="Helical" evidence="5">
    <location>
        <begin position="22"/>
        <end position="40"/>
    </location>
</feature>
<evidence type="ECO:0008006" key="8">
    <source>
        <dbReference type="Google" id="ProtNLM"/>
    </source>
</evidence>
<organism evidence="6 7">
    <name type="scientific">Botrytis galanthina</name>
    <dbReference type="NCBI Taxonomy" id="278940"/>
    <lineage>
        <taxon>Eukaryota</taxon>
        <taxon>Fungi</taxon>
        <taxon>Dikarya</taxon>
        <taxon>Ascomycota</taxon>
        <taxon>Pezizomycotina</taxon>
        <taxon>Leotiomycetes</taxon>
        <taxon>Helotiales</taxon>
        <taxon>Sclerotiniaceae</taxon>
        <taxon>Botrytis</taxon>
    </lineage>
</organism>
<dbReference type="InterPro" id="IPR007568">
    <property type="entry name" value="RTA1"/>
</dbReference>
<proteinExistence type="predicted"/>
<dbReference type="EMBL" id="PQXL01000202">
    <property type="protein sequence ID" value="THV49293.1"/>
    <property type="molecule type" value="Genomic_DNA"/>
</dbReference>
<feature type="transmembrane region" description="Helical" evidence="5">
    <location>
        <begin position="126"/>
        <end position="146"/>
    </location>
</feature>
<gene>
    <name evidence="6" type="ORF">BGAL_0202g00120</name>
</gene>
<evidence type="ECO:0000256" key="2">
    <source>
        <dbReference type="ARBA" id="ARBA00022692"/>
    </source>
</evidence>
<name>A0A4S8QVG0_9HELO</name>